<dbReference type="InterPro" id="IPR011528">
    <property type="entry name" value="NERD"/>
</dbReference>
<comment type="caution">
    <text evidence="2">The sequence shown here is derived from an EMBL/GenBank/DDBJ whole genome shotgun (WGS) entry which is preliminary data.</text>
</comment>
<dbReference type="RefSeq" id="WP_301723341.1">
    <property type="nucleotide sequence ID" value="NZ_JAUJWV010000001.1"/>
</dbReference>
<sequence>MFMKERMEPDLLSCLPRLMHRLPKSHRSWEDVVQDHYKVKAGFGGEQQVDSILKRARFPYVAIADLQLAGRFCQIDLVLLTPAFALVLEVKNFSGLLSFDEKSYHMKQETRDGKILGYNSPVTQAWNAREELKVLFDWLGIELPVYTAIVLPYSSTLIEKAPSDIPVIYGYSLNHFISRLPQTGQLKSLSELEAIGQLLIDHHSLFPKTDYSKLYSYDIEQLKKGVLCVCGASCQKLSQRTFVCHSCGMKNSDGYERALEDWFEFASPEITNAQVREYLGLKDKYAAGYLMRKMGFCMSKGSRIYRRVK</sequence>
<reference evidence="2 3" key="1">
    <citation type="submission" date="2023-06" db="EMBL/GenBank/DDBJ databases">
        <title>Novel species in genus Planococcus.</title>
        <authorList>
            <person name="Ning S."/>
        </authorList>
    </citation>
    <scope>NUCLEOTIDE SEQUENCE [LARGE SCALE GENOMIC DNA]</scope>
    <source>
        <strain evidence="2 3">N028</strain>
    </source>
</reference>
<evidence type="ECO:0000313" key="3">
    <source>
        <dbReference type="Proteomes" id="UP001172055"/>
    </source>
</evidence>
<dbReference type="EMBL" id="JAUJWV010000001">
    <property type="protein sequence ID" value="MDN7241726.1"/>
    <property type="molecule type" value="Genomic_DNA"/>
</dbReference>
<dbReference type="PROSITE" id="PS50965">
    <property type="entry name" value="NERD"/>
    <property type="match status" value="1"/>
</dbReference>
<dbReference type="Proteomes" id="UP001172055">
    <property type="component" value="Unassembled WGS sequence"/>
</dbReference>
<evidence type="ECO:0000259" key="1">
    <source>
        <dbReference type="PROSITE" id="PS50965"/>
    </source>
</evidence>
<gene>
    <name evidence="2" type="ORF">QWY14_07965</name>
</gene>
<keyword evidence="3" id="KW-1185">Reference proteome</keyword>
<protein>
    <submittedName>
        <fullName evidence="2">Nuclease-related domain-containing protein</fullName>
    </submittedName>
</protein>
<name>A0ABT8N1F6_9BACL</name>
<proteinExistence type="predicted"/>
<organism evidence="2 3">
    <name type="scientific">Planococcus shixiaomingii</name>
    <dbReference type="NCBI Taxonomy" id="3058393"/>
    <lineage>
        <taxon>Bacteria</taxon>
        <taxon>Bacillati</taxon>
        <taxon>Bacillota</taxon>
        <taxon>Bacilli</taxon>
        <taxon>Bacillales</taxon>
        <taxon>Caryophanaceae</taxon>
        <taxon>Planococcus</taxon>
    </lineage>
</organism>
<accession>A0ABT8N1F6</accession>
<evidence type="ECO:0000313" key="2">
    <source>
        <dbReference type="EMBL" id="MDN7241726.1"/>
    </source>
</evidence>
<dbReference type="Pfam" id="PF08378">
    <property type="entry name" value="NERD"/>
    <property type="match status" value="1"/>
</dbReference>
<feature type="domain" description="NERD" evidence="1">
    <location>
        <begin position="41"/>
        <end position="158"/>
    </location>
</feature>